<evidence type="ECO:0000256" key="3">
    <source>
        <dbReference type="PROSITE-ProRule" id="PRU00023"/>
    </source>
</evidence>
<keyword evidence="2 3" id="KW-0040">ANK repeat</keyword>
<dbReference type="AlphaFoldDB" id="A0A9N8DHT9"/>
<dbReference type="Pfam" id="PF12796">
    <property type="entry name" value="Ank_2"/>
    <property type="match status" value="2"/>
</dbReference>
<dbReference type="PANTHER" id="PTHR24166">
    <property type="entry name" value="ROLLING PEBBLES, ISOFORM B"/>
    <property type="match status" value="1"/>
</dbReference>
<evidence type="ECO:0000256" key="2">
    <source>
        <dbReference type="ARBA" id="ARBA00023043"/>
    </source>
</evidence>
<feature type="region of interest" description="Disordered" evidence="4">
    <location>
        <begin position="1"/>
        <end position="22"/>
    </location>
</feature>
<evidence type="ECO:0000256" key="1">
    <source>
        <dbReference type="ARBA" id="ARBA00022737"/>
    </source>
</evidence>
<dbReference type="InterPro" id="IPR038538">
    <property type="entry name" value="MTERF_sf"/>
</dbReference>
<reference evidence="5" key="1">
    <citation type="submission" date="2020-06" db="EMBL/GenBank/DDBJ databases">
        <authorList>
            <consortium name="Plant Systems Biology data submission"/>
        </authorList>
    </citation>
    <scope>NUCLEOTIDE SEQUENCE</scope>
    <source>
        <strain evidence="5">D6</strain>
    </source>
</reference>
<keyword evidence="1" id="KW-0677">Repeat</keyword>
<dbReference type="Proteomes" id="UP001153069">
    <property type="component" value="Unassembled WGS sequence"/>
</dbReference>
<dbReference type="SMART" id="SM00248">
    <property type="entry name" value="ANK"/>
    <property type="match status" value="5"/>
</dbReference>
<protein>
    <submittedName>
        <fullName evidence="5">Ankyrin Repeat</fullName>
    </submittedName>
</protein>
<name>A0A9N8DHT9_9STRA</name>
<dbReference type="InterPro" id="IPR002110">
    <property type="entry name" value="Ankyrin_rpt"/>
</dbReference>
<dbReference type="OrthoDB" id="41909at2759"/>
<gene>
    <name evidence="5" type="ORF">SEMRO_150_G068980.1</name>
</gene>
<organism evidence="5 6">
    <name type="scientific">Seminavis robusta</name>
    <dbReference type="NCBI Taxonomy" id="568900"/>
    <lineage>
        <taxon>Eukaryota</taxon>
        <taxon>Sar</taxon>
        <taxon>Stramenopiles</taxon>
        <taxon>Ochrophyta</taxon>
        <taxon>Bacillariophyta</taxon>
        <taxon>Bacillariophyceae</taxon>
        <taxon>Bacillariophycidae</taxon>
        <taxon>Naviculales</taxon>
        <taxon>Naviculaceae</taxon>
        <taxon>Seminavis</taxon>
    </lineage>
</organism>
<dbReference type="InterPro" id="IPR050889">
    <property type="entry name" value="Dendritic_Spine_Reg/Scaffold"/>
</dbReference>
<evidence type="ECO:0000256" key="4">
    <source>
        <dbReference type="SAM" id="MobiDB-lite"/>
    </source>
</evidence>
<evidence type="ECO:0000313" key="5">
    <source>
        <dbReference type="EMBL" id="CAB9502929.1"/>
    </source>
</evidence>
<feature type="compositionally biased region" description="Basic and acidic residues" evidence="4">
    <location>
        <begin position="9"/>
        <end position="19"/>
    </location>
</feature>
<dbReference type="PANTHER" id="PTHR24166:SF52">
    <property type="entry name" value="ANKYRIN REPEAT DOMAIN-CONTAINING PROTEIN 65"/>
    <property type="match status" value="1"/>
</dbReference>
<dbReference type="Gene3D" id="1.25.70.10">
    <property type="entry name" value="Transcription termination factor 3, mitochondrial"/>
    <property type="match status" value="1"/>
</dbReference>
<dbReference type="SUPFAM" id="SSF48403">
    <property type="entry name" value="Ankyrin repeat"/>
    <property type="match status" value="1"/>
</dbReference>
<sequence>MNSSFRYLYRHDNDNDKSSNADLQLSPKEYLMEAGGYTEQQIQEMQRRFPPLLQLDVPRHLKPKMKFLKHTILQITPRSSSDDDKNHQVLPPFVQTTLPPQYYGARLERIVAPRHAFLVYANLYHGKELLLEEEDDEHASSSNRWQLFLTSCRNTKQFAALCNQWAKEKQQQQQHKTTTTTTAITSKQIEAFDFMFGRGLMAASRNELCQHNNTWPLDFINVTSAEMIDLLIQHGANPLERDNRGVSLLHWAAGTGNLENVQALMPHLGVWVQAERDGATPLHWAAAGANAREFGVGGHKDVAEYLLSQVDHACHHYSNQPTSEEGRPSRKDLVCQLTRDGNSALMWAAWSGTLETVKFLIRNRADPNVANRNGCTVAHWAASGGNLEVCQYLAETVGVDFTEPNHGGNTPLTHAVAFGHPQIVEWLRQQVLVDSEEDSIAKALAGDFVDWTEGKDENEKRQQVRNLFEDWYGHDERI</sequence>
<dbReference type="EMBL" id="CAICTM010000149">
    <property type="protein sequence ID" value="CAB9502929.1"/>
    <property type="molecule type" value="Genomic_DNA"/>
</dbReference>
<accession>A0A9N8DHT9</accession>
<dbReference type="InterPro" id="IPR036770">
    <property type="entry name" value="Ankyrin_rpt-contain_sf"/>
</dbReference>
<proteinExistence type="predicted"/>
<feature type="repeat" description="ANK" evidence="3">
    <location>
        <begin position="340"/>
        <end position="372"/>
    </location>
</feature>
<keyword evidence="6" id="KW-1185">Reference proteome</keyword>
<comment type="caution">
    <text evidence="5">The sequence shown here is derived from an EMBL/GenBank/DDBJ whole genome shotgun (WGS) entry which is preliminary data.</text>
</comment>
<dbReference type="Gene3D" id="1.25.40.20">
    <property type="entry name" value="Ankyrin repeat-containing domain"/>
    <property type="match status" value="2"/>
</dbReference>
<dbReference type="PROSITE" id="PS50297">
    <property type="entry name" value="ANK_REP_REGION"/>
    <property type="match status" value="1"/>
</dbReference>
<evidence type="ECO:0000313" key="6">
    <source>
        <dbReference type="Proteomes" id="UP001153069"/>
    </source>
</evidence>
<dbReference type="PROSITE" id="PS50088">
    <property type="entry name" value="ANK_REPEAT"/>
    <property type="match status" value="1"/>
</dbReference>